<reference evidence="14 15" key="1">
    <citation type="submission" date="2017-03" db="EMBL/GenBank/DDBJ databases">
        <title>Genome sequence of Geothermobacter sp. EPR-M, Deep-Sea Iron Reducer.</title>
        <authorList>
            <person name="Tully B."/>
            <person name="Savalia P."/>
            <person name="Abuyen K."/>
            <person name="Baughan C."/>
            <person name="Romero E."/>
            <person name="Ronkowski C."/>
            <person name="Torres B."/>
            <person name="Tremblay J."/>
            <person name="Trujillo A."/>
            <person name="Tyler M."/>
            <person name="Perez-Rodriguez I."/>
            <person name="Amend J."/>
        </authorList>
    </citation>
    <scope>NUCLEOTIDE SEQUENCE [LARGE SCALE GENOMIC DNA]</scope>
    <source>
        <strain evidence="14 15">EPR-M</strain>
    </source>
</reference>
<dbReference type="SUPFAM" id="SSF52540">
    <property type="entry name" value="P-loop containing nucleoside triphosphate hydrolases"/>
    <property type="match status" value="1"/>
</dbReference>
<keyword evidence="4 10" id="KW-0808">Transferase</keyword>
<dbReference type="InterPro" id="IPR027417">
    <property type="entry name" value="P-loop_NTPase"/>
</dbReference>
<gene>
    <name evidence="10" type="primary">miaA</name>
    <name evidence="14" type="ORF">B5V00_04905</name>
</gene>
<evidence type="ECO:0000313" key="15">
    <source>
        <dbReference type="Proteomes" id="UP000193136"/>
    </source>
</evidence>
<evidence type="ECO:0000256" key="13">
    <source>
        <dbReference type="RuleBase" id="RU003785"/>
    </source>
</evidence>
<evidence type="ECO:0000256" key="4">
    <source>
        <dbReference type="ARBA" id="ARBA00022679"/>
    </source>
</evidence>
<dbReference type="EC" id="2.5.1.75" evidence="10"/>
<feature type="site" description="Interaction with substrate tRNA" evidence="10">
    <location>
        <position position="109"/>
    </location>
</feature>
<feature type="binding site" evidence="10">
    <location>
        <begin position="21"/>
        <end position="26"/>
    </location>
    <ligand>
        <name>substrate</name>
    </ligand>
</feature>
<dbReference type="Pfam" id="PF01715">
    <property type="entry name" value="IPPT"/>
    <property type="match status" value="1"/>
</dbReference>
<comment type="catalytic activity">
    <reaction evidence="9 10 11">
        <text>adenosine(37) in tRNA + dimethylallyl diphosphate = N(6)-dimethylallyladenosine(37) in tRNA + diphosphate</text>
        <dbReference type="Rhea" id="RHEA:26482"/>
        <dbReference type="Rhea" id="RHEA-COMP:10162"/>
        <dbReference type="Rhea" id="RHEA-COMP:10375"/>
        <dbReference type="ChEBI" id="CHEBI:33019"/>
        <dbReference type="ChEBI" id="CHEBI:57623"/>
        <dbReference type="ChEBI" id="CHEBI:74411"/>
        <dbReference type="ChEBI" id="CHEBI:74415"/>
        <dbReference type="EC" id="2.5.1.75"/>
    </reaction>
</comment>
<keyword evidence="6 10" id="KW-0547">Nucleotide-binding</keyword>
<proteinExistence type="inferred from homology"/>
<evidence type="ECO:0000256" key="6">
    <source>
        <dbReference type="ARBA" id="ARBA00022741"/>
    </source>
</evidence>
<dbReference type="GO" id="GO:0005524">
    <property type="term" value="F:ATP binding"/>
    <property type="evidence" value="ECO:0007669"/>
    <property type="project" value="UniProtKB-UniRule"/>
</dbReference>
<dbReference type="InterPro" id="IPR018022">
    <property type="entry name" value="IPT"/>
</dbReference>
<dbReference type="PANTHER" id="PTHR11088">
    <property type="entry name" value="TRNA DIMETHYLALLYLTRANSFERASE"/>
    <property type="match status" value="1"/>
</dbReference>
<comment type="similarity">
    <text evidence="3 10 13">Belongs to the IPP transferase family.</text>
</comment>
<comment type="caution">
    <text evidence="10">Lacks conserved residue(s) required for the propagation of feature annotation.</text>
</comment>
<dbReference type="EMBL" id="NAAD01000004">
    <property type="protein sequence ID" value="ORJ62093.1"/>
    <property type="molecule type" value="Genomic_DNA"/>
</dbReference>
<evidence type="ECO:0000256" key="12">
    <source>
        <dbReference type="RuleBase" id="RU003784"/>
    </source>
</evidence>
<dbReference type="PANTHER" id="PTHR11088:SF60">
    <property type="entry name" value="TRNA DIMETHYLALLYLTRANSFERASE"/>
    <property type="match status" value="1"/>
</dbReference>
<sequence>MSEKQHSSPPPCRLLTLLGATAGGKTRVAVQVAETLGGEIISADSRQVFRGMDLGTGKDLDEYGKVPHHLIDIRDAGEEFSVFDFQREFLQAHKRISARGRLPLLVGGTGLYLDAVLKGYRLVEVPSDPELRRELAGLDDAQLRQRLLELKPEQHNRTDLDDRERLLRAIEIAAGEATADAPPPWPDLQPLVFGLRWERSELRRRIRQRLQQRLAEGMLDEVQRLHQAGVSWERLDYYGLEYRFLARHLRGELSRNDMVQQLAGAISRFAKRQETWFRRMERQGIVIHWLEGADSPAEALLEQLKKDGWRCEAGVLVRS</sequence>
<dbReference type="GO" id="GO:0006400">
    <property type="term" value="P:tRNA modification"/>
    <property type="evidence" value="ECO:0007669"/>
    <property type="project" value="TreeGrafter"/>
</dbReference>
<dbReference type="AlphaFoldDB" id="A0A1X0YAH8"/>
<keyword evidence="7 10" id="KW-0067">ATP-binding</keyword>
<keyword evidence="8 10" id="KW-0460">Magnesium</keyword>
<dbReference type="RefSeq" id="WP_085009647.1">
    <property type="nucleotide sequence ID" value="NZ_NAAD01000004.1"/>
</dbReference>
<evidence type="ECO:0000313" key="14">
    <source>
        <dbReference type="EMBL" id="ORJ62093.1"/>
    </source>
</evidence>
<keyword evidence="5 10" id="KW-0819">tRNA processing</keyword>
<dbReference type="STRING" id="1969733.B5V00_04905"/>
<dbReference type="Proteomes" id="UP000193136">
    <property type="component" value="Unassembled WGS sequence"/>
</dbReference>
<dbReference type="InterPro" id="IPR039657">
    <property type="entry name" value="Dimethylallyltransferase"/>
</dbReference>
<feature type="binding site" evidence="10">
    <location>
        <begin position="19"/>
        <end position="26"/>
    </location>
    <ligand>
        <name>ATP</name>
        <dbReference type="ChEBI" id="CHEBI:30616"/>
    </ligand>
</feature>
<comment type="subunit">
    <text evidence="10">Monomer.</text>
</comment>
<evidence type="ECO:0000256" key="9">
    <source>
        <dbReference type="ARBA" id="ARBA00049563"/>
    </source>
</evidence>
<evidence type="ECO:0000256" key="5">
    <source>
        <dbReference type="ARBA" id="ARBA00022694"/>
    </source>
</evidence>
<evidence type="ECO:0000256" key="8">
    <source>
        <dbReference type="ARBA" id="ARBA00022842"/>
    </source>
</evidence>
<dbReference type="HAMAP" id="MF_00185">
    <property type="entry name" value="IPP_trans"/>
    <property type="match status" value="1"/>
</dbReference>
<accession>A0A1X0YAH8</accession>
<evidence type="ECO:0000256" key="3">
    <source>
        <dbReference type="ARBA" id="ARBA00005842"/>
    </source>
</evidence>
<comment type="caution">
    <text evidence="14">The sequence shown here is derived from an EMBL/GenBank/DDBJ whole genome shotgun (WGS) entry which is preliminary data.</text>
</comment>
<protein>
    <recommendedName>
        <fullName evidence="10">tRNA dimethylallyltransferase</fullName>
        <ecNumber evidence="10">2.5.1.75</ecNumber>
    </recommendedName>
    <alternativeName>
        <fullName evidence="10">Dimethylallyl diphosphate:tRNA dimethylallyltransferase</fullName>
        <shortName evidence="10">DMAPP:tRNA dimethylallyltransferase</shortName>
        <shortName evidence="10">DMATase</shortName>
    </alternativeName>
    <alternativeName>
        <fullName evidence="10">Isopentenyl-diphosphate:tRNA isopentenyltransferase</fullName>
        <shortName evidence="10">IPP transferase</shortName>
        <shortName evidence="10">IPPT</shortName>
        <shortName evidence="10">IPTase</shortName>
    </alternativeName>
</protein>
<evidence type="ECO:0000256" key="7">
    <source>
        <dbReference type="ARBA" id="ARBA00022840"/>
    </source>
</evidence>
<dbReference type="OrthoDB" id="9776390at2"/>
<feature type="region of interest" description="Interaction with substrate tRNA" evidence="10">
    <location>
        <begin position="44"/>
        <end position="47"/>
    </location>
</feature>
<keyword evidence="15" id="KW-1185">Reference proteome</keyword>
<feature type="site" description="Interaction with substrate tRNA" evidence="10">
    <location>
        <position position="132"/>
    </location>
</feature>
<organism evidence="14 15">
    <name type="scientific">Geothermobacter hydrogeniphilus</name>
    <dbReference type="NCBI Taxonomy" id="1969733"/>
    <lineage>
        <taxon>Bacteria</taxon>
        <taxon>Pseudomonadati</taxon>
        <taxon>Thermodesulfobacteriota</taxon>
        <taxon>Desulfuromonadia</taxon>
        <taxon>Desulfuromonadales</taxon>
        <taxon>Geothermobacteraceae</taxon>
        <taxon>Geothermobacter</taxon>
    </lineage>
</organism>
<comment type="function">
    <text evidence="2 10 12">Catalyzes the transfer of a dimethylallyl group onto the adenine at position 37 in tRNAs that read codons beginning with uridine, leading to the formation of N6-(dimethylallyl)adenosine (i(6)A).</text>
</comment>
<dbReference type="GO" id="GO:0052381">
    <property type="term" value="F:tRNA dimethylallyltransferase activity"/>
    <property type="evidence" value="ECO:0007669"/>
    <property type="project" value="UniProtKB-UniRule"/>
</dbReference>
<comment type="cofactor">
    <cofactor evidence="1 10">
        <name>Mg(2+)</name>
        <dbReference type="ChEBI" id="CHEBI:18420"/>
    </cofactor>
</comment>
<evidence type="ECO:0000256" key="1">
    <source>
        <dbReference type="ARBA" id="ARBA00001946"/>
    </source>
</evidence>
<evidence type="ECO:0000256" key="10">
    <source>
        <dbReference type="HAMAP-Rule" id="MF_00185"/>
    </source>
</evidence>
<dbReference type="NCBIfam" id="TIGR00174">
    <property type="entry name" value="miaA"/>
    <property type="match status" value="1"/>
</dbReference>
<name>A0A1X0YAH8_9BACT</name>
<evidence type="ECO:0000256" key="2">
    <source>
        <dbReference type="ARBA" id="ARBA00003213"/>
    </source>
</evidence>
<evidence type="ECO:0000256" key="11">
    <source>
        <dbReference type="RuleBase" id="RU003783"/>
    </source>
</evidence>
<dbReference type="Gene3D" id="3.40.50.300">
    <property type="entry name" value="P-loop containing nucleotide triphosphate hydrolases"/>
    <property type="match status" value="2"/>
</dbReference>